<feature type="active site" evidence="13">
    <location>
        <position position="345"/>
    </location>
</feature>
<keyword evidence="10 15" id="KW-0464">Manganese</keyword>
<dbReference type="GO" id="GO:0071555">
    <property type="term" value="P:cell wall organization"/>
    <property type="evidence" value="ECO:0007669"/>
    <property type="project" value="UniProtKB-KW"/>
</dbReference>
<dbReference type="GO" id="GO:0005524">
    <property type="term" value="F:ATP binding"/>
    <property type="evidence" value="ECO:0007669"/>
    <property type="project" value="UniProtKB-UniRule"/>
</dbReference>
<dbReference type="HAMAP" id="MF_00047">
    <property type="entry name" value="Dala_Dala_lig"/>
    <property type="match status" value="1"/>
</dbReference>
<gene>
    <name evidence="12" type="primary">ddl</name>
    <name evidence="18" type="ORF">EAS64_03335</name>
</gene>
<dbReference type="Gene3D" id="3.30.470.20">
    <property type="entry name" value="ATP-grasp fold, B domain"/>
    <property type="match status" value="1"/>
</dbReference>
<dbReference type="GO" id="GO:0008716">
    <property type="term" value="F:D-alanine-D-alanine ligase activity"/>
    <property type="evidence" value="ECO:0007669"/>
    <property type="project" value="UniProtKB-UniRule"/>
</dbReference>
<feature type="active site" evidence="13">
    <location>
        <position position="207"/>
    </location>
</feature>
<feature type="binding site" evidence="14">
    <location>
        <position position="150"/>
    </location>
    <ligand>
        <name>ATP</name>
        <dbReference type="ChEBI" id="CHEBI:30616"/>
    </ligand>
</feature>
<evidence type="ECO:0000313" key="19">
    <source>
        <dbReference type="Proteomes" id="UP000460272"/>
    </source>
</evidence>
<evidence type="ECO:0000256" key="13">
    <source>
        <dbReference type="PIRSR" id="PIRSR039102-1"/>
    </source>
</evidence>
<dbReference type="NCBIfam" id="TIGR01205">
    <property type="entry name" value="D_ala_D_alaTIGR"/>
    <property type="match status" value="1"/>
</dbReference>
<dbReference type="InterPro" id="IPR011127">
    <property type="entry name" value="Dala_Dala_lig_N"/>
</dbReference>
<evidence type="ECO:0000313" key="18">
    <source>
        <dbReference type="EMBL" id="TVZ06469.1"/>
    </source>
</evidence>
<evidence type="ECO:0000256" key="16">
    <source>
        <dbReference type="PROSITE-ProRule" id="PRU00409"/>
    </source>
</evidence>
<evidence type="ECO:0000256" key="3">
    <source>
        <dbReference type="ARBA" id="ARBA00022598"/>
    </source>
</evidence>
<keyword evidence="3 12" id="KW-0436">Ligase</keyword>
<dbReference type="Pfam" id="PF07478">
    <property type="entry name" value="Dala_Dala_lig_C"/>
    <property type="match status" value="1"/>
</dbReference>
<dbReference type="Proteomes" id="UP000460272">
    <property type="component" value="Unassembled WGS sequence"/>
</dbReference>
<evidence type="ECO:0000256" key="2">
    <source>
        <dbReference type="ARBA" id="ARBA00010871"/>
    </source>
</evidence>
<dbReference type="SUPFAM" id="SSF56059">
    <property type="entry name" value="Glutathione synthetase ATP-binding domain-like"/>
    <property type="match status" value="1"/>
</dbReference>
<organism evidence="18 19">
    <name type="scientific">Trebonia kvetii</name>
    <dbReference type="NCBI Taxonomy" id="2480626"/>
    <lineage>
        <taxon>Bacteria</taxon>
        <taxon>Bacillati</taxon>
        <taxon>Actinomycetota</taxon>
        <taxon>Actinomycetes</taxon>
        <taxon>Streptosporangiales</taxon>
        <taxon>Treboniaceae</taxon>
        <taxon>Trebonia</taxon>
    </lineage>
</organism>
<dbReference type="SUPFAM" id="SSF52440">
    <property type="entry name" value="PreATP-grasp domain"/>
    <property type="match status" value="1"/>
</dbReference>
<comment type="catalytic activity">
    <reaction evidence="12">
        <text>2 D-alanine + ATP = D-alanyl-D-alanine + ADP + phosphate + H(+)</text>
        <dbReference type="Rhea" id="RHEA:11224"/>
        <dbReference type="ChEBI" id="CHEBI:15378"/>
        <dbReference type="ChEBI" id="CHEBI:30616"/>
        <dbReference type="ChEBI" id="CHEBI:43474"/>
        <dbReference type="ChEBI" id="CHEBI:57416"/>
        <dbReference type="ChEBI" id="CHEBI:57822"/>
        <dbReference type="ChEBI" id="CHEBI:456216"/>
        <dbReference type="EC" id="6.3.2.4"/>
    </reaction>
</comment>
<evidence type="ECO:0000256" key="15">
    <source>
        <dbReference type="PIRSR" id="PIRSR039102-3"/>
    </source>
</evidence>
<dbReference type="InterPro" id="IPR011761">
    <property type="entry name" value="ATP-grasp"/>
</dbReference>
<dbReference type="GO" id="GO:0008360">
    <property type="term" value="P:regulation of cell shape"/>
    <property type="evidence" value="ECO:0007669"/>
    <property type="project" value="UniProtKB-KW"/>
</dbReference>
<evidence type="ECO:0000256" key="12">
    <source>
        <dbReference type="HAMAP-Rule" id="MF_00047"/>
    </source>
</evidence>
<accession>A0A6P2C4W9</accession>
<keyword evidence="4 15" id="KW-0479">Metal-binding</keyword>
<dbReference type="InterPro" id="IPR016185">
    <property type="entry name" value="PreATP-grasp_dom_sf"/>
</dbReference>
<keyword evidence="19" id="KW-1185">Reference proteome</keyword>
<dbReference type="RefSeq" id="WP_145851224.1">
    <property type="nucleotide sequence ID" value="NZ_RPFW01000001.1"/>
</dbReference>
<dbReference type="AlphaFoldDB" id="A0A6P2C4W9"/>
<comment type="cofactor">
    <cofactor evidence="15">
        <name>Mg(2+)</name>
        <dbReference type="ChEBI" id="CHEBI:18420"/>
    </cofactor>
    <cofactor evidence="15">
        <name>Mn(2+)</name>
        <dbReference type="ChEBI" id="CHEBI:29035"/>
    </cofactor>
    <text evidence="15">Binds 2 magnesium or manganese ions per subunit.</text>
</comment>
<keyword evidence="6 16" id="KW-0067">ATP-binding</keyword>
<comment type="function">
    <text evidence="12">Cell wall formation.</text>
</comment>
<dbReference type="Gene3D" id="3.30.1490.20">
    <property type="entry name" value="ATP-grasp fold, A domain"/>
    <property type="match status" value="1"/>
</dbReference>
<evidence type="ECO:0000256" key="11">
    <source>
        <dbReference type="ARBA" id="ARBA00023316"/>
    </source>
</evidence>
<keyword evidence="7 15" id="KW-0460">Magnesium</keyword>
<dbReference type="OrthoDB" id="9813261at2"/>
<comment type="caution">
    <text evidence="18">The sequence shown here is derived from an EMBL/GenBank/DDBJ whole genome shotgun (WGS) entry which is preliminary data.</text>
</comment>
<dbReference type="InterPro" id="IPR011095">
    <property type="entry name" value="Dala_Dala_lig_C"/>
</dbReference>
<dbReference type="PROSITE" id="PS50975">
    <property type="entry name" value="ATP_GRASP"/>
    <property type="match status" value="1"/>
</dbReference>
<dbReference type="GO" id="GO:0009252">
    <property type="term" value="P:peptidoglycan biosynthetic process"/>
    <property type="evidence" value="ECO:0007669"/>
    <property type="project" value="UniProtKB-UniRule"/>
</dbReference>
<evidence type="ECO:0000256" key="6">
    <source>
        <dbReference type="ARBA" id="ARBA00022840"/>
    </source>
</evidence>
<evidence type="ECO:0000259" key="17">
    <source>
        <dbReference type="PROSITE" id="PS50975"/>
    </source>
</evidence>
<evidence type="ECO:0000256" key="10">
    <source>
        <dbReference type="ARBA" id="ARBA00023211"/>
    </source>
</evidence>
<dbReference type="GO" id="GO:0046872">
    <property type="term" value="F:metal ion binding"/>
    <property type="evidence" value="ECO:0007669"/>
    <property type="project" value="UniProtKB-KW"/>
</dbReference>
<dbReference type="PROSITE" id="PS00844">
    <property type="entry name" value="DALA_DALA_LIGASE_2"/>
    <property type="match status" value="1"/>
</dbReference>
<name>A0A6P2C4W9_9ACTN</name>
<keyword evidence="11 12" id="KW-0961">Cell wall biogenesis/degradation</keyword>
<comment type="similarity">
    <text evidence="2 12">Belongs to the D-alanine--D-alanine ligase family.</text>
</comment>
<feature type="binding site" evidence="14">
    <location>
        <begin position="333"/>
        <end position="334"/>
    </location>
    <ligand>
        <name>ATP</name>
        <dbReference type="ChEBI" id="CHEBI:30616"/>
    </ligand>
</feature>
<evidence type="ECO:0000256" key="4">
    <source>
        <dbReference type="ARBA" id="ARBA00022723"/>
    </source>
</evidence>
<evidence type="ECO:0000256" key="1">
    <source>
        <dbReference type="ARBA" id="ARBA00001936"/>
    </source>
</evidence>
<keyword evidence="12" id="KW-0963">Cytoplasm</keyword>
<proteinExistence type="inferred from homology"/>
<reference evidence="18 19" key="1">
    <citation type="submission" date="2018-11" db="EMBL/GenBank/DDBJ databases">
        <title>Trebonia kvetii gen.nov., sp.nov., a novel acidophilic actinobacterium, and proposal of the new actinobacterial family Treboniaceae fam. nov.</title>
        <authorList>
            <person name="Rapoport D."/>
            <person name="Sagova-Mareckova M."/>
            <person name="Sedlacek I."/>
            <person name="Provaznik J."/>
            <person name="Kralova S."/>
            <person name="Pavlinic D."/>
            <person name="Benes V."/>
            <person name="Kopecky J."/>
        </authorList>
    </citation>
    <scope>NUCLEOTIDE SEQUENCE [LARGE SCALE GENOMIC DNA]</scope>
    <source>
        <strain evidence="18 19">15Tr583</strain>
    </source>
</reference>
<feature type="active site" evidence="13">
    <location>
        <position position="19"/>
    </location>
</feature>
<comment type="cofactor">
    <cofactor evidence="1">
        <name>Mn(2+)</name>
        <dbReference type="ChEBI" id="CHEBI:29035"/>
    </cofactor>
</comment>
<dbReference type="InterPro" id="IPR000291">
    <property type="entry name" value="D-Ala_lig_Van_CS"/>
</dbReference>
<feature type="binding site" evidence="15">
    <location>
        <position position="334"/>
    </location>
    <ligand>
        <name>Mg(2+)</name>
        <dbReference type="ChEBI" id="CHEBI:18420"/>
        <label>1</label>
    </ligand>
</feature>
<dbReference type="PANTHER" id="PTHR23132">
    <property type="entry name" value="D-ALANINE--D-ALANINE LIGASE"/>
    <property type="match status" value="1"/>
</dbReference>
<dbReference type="FunFam" id="3.30.470.20:FF:000008">
    <property type="entry name" value="D-alanine--D-alanine ligase"/>
    <property type="match status" value="1"/>
</dbReference>
<evidence type="ECO:0000256" key="9">
    <source>
        <dbReference type="ARBA" id="ARBA00022984"/>
    </source>
</evidence>
<evidence type="ECO:0000256" key="8">
    <source>
        <dbReference type="ARBA" id="ARBA00022960"/>
    </source>
</evidence>
<comment type="subcellular location">
    <subcellularLocation>
        <location evidence="12">Cytoplasm</location>
    </subcellularLocation>
</comment>
<keyword evidence="9 12" id="KW-0573">Peptidoglycan synthesis</keyword>
<dbReference type="InterPro" id="IPR013815">
    <property type="entry name" value="ATP_grasp_subdomain_1"/>
</dbReference>
<feature type="binding site" evidence="14">
    <location>
        <begin position="207"/>
        <end position="208"/>
    </location>
    <ligand>
        <name>ATP</name>
        <dbReference type="ChEBI" id="CHEBI:30616"/>
    </ligand>
</feature>
<feature type="binding site" evidence="14">
    <location>
        <begin position="237"/>
        <end position="244"/>
    </location>
    <ligand>
        <name>ATP</name>
        <dbReference type="ChEBI" id="CHEBI:30616"/>
    </ligand>
</feature>
<comment type="pathway">
    <text evidence="12">Cell wall biogenesis; peptidoglycan biosynthesis.</text>
</comment>
<dbReference type="PANTHER" id="PTHR23132:SF25">
    <property type="entry name" value="D-ALANINE--D-ALANINE LIGASE A"/>
    <property type="match status" value="1"/>
</dbReference>
<feature type="domain" description="ATP-grasp" evidence="17">
    <location>
        <begin position="154"/>
        <end position="367"/>
    </location>
</feature>
<dbReference type="PIRSF" id="PIRSF039102">
    <property type="entry name" value="Ddl/VanB"/>
    <property type="match status" value="1"/>
</dbReference>
<sequence length="377" mass="39113">MGSARKVRVAVVFGGRSAEHAVSCASAGLVLGAIDSDRYDVVPIGIARDGRWVLTSGDPARLALTSGSSPSVEAVATPGVSVTPAAGPSGGALVFSGPASVPPELGEVDVVLPLLHGTFGEDGTIQGLLEMAGIRYAGAGVLASAAGMDKEYMKILFAARGLPIGRYVVVRDRDWGVSPSSPERKKVFDEVAELGFPVFVKPARGGSSIGTSRVSGPDELEAAIEEARRYDRKVLVEAFVAGAEVECAVLEGIDGAPPEASVPGQIVVDPQSTWYDFEAKYLEDSRMEIPAPIPASAAARVRTLACAAFDAIGCEGLARVDFFYTPSGEVVVNEINTMPGMTPSSGFPLMWAASGVPLPQLIDRIITTALAKADGVR</sequence>
<dbReference type="EC" id="6.3.2.4" evidence="12"/>
<dbReference type="Pfam" id="PF01820">
    <property type="entry name" value="Dala_Dala_lig_N"/>
    <property type="match status" value="1"/>
</dbReference>
<feature type="binding site" evidence="15">
    <location>
        <position position="334"/>
    </location>
    <ligand>
        <name>Mg(2+)</name>
        <dbReference type="ChEBI" id="CHEBI:18420"/>
        <label>2</label>
    </ligand>
</feature>
<keyword evidence="5 14" id="KW-0547">Nucleotide-binding</keyword>
<dbReference type="InterPro" id="IPR005905">
    <property type="entry name" value="D_ala_D_ala"/>
</dbReference>
<dbReference type="PROSITE" id="PS00843">
    <property type="entry name" value="DALA_DALA_LIGASE_1"/>
    <property type="match status" value="1"/>
</dbReference>
<evidence type="ECO:0000256" key="14">
    <source>
        <dbReference type="PIRSR" id="PIRSR039102-2"/>
    </source>
</evidence>
<dbReference type="EMBL" id="RPFW01000001">
    <property type="protein sequence ID" value="TVZ06469.1"/>
    <property type="molecule type" value="Genomic_DNA"/>
</dbReference>
<protein>
    <recommendedName>
        <fullName evidence="12">D-alanine--D-alanine ligase</fullName>
        <ecNumber evidence="12">6.3.2.4</ecNumber>
    </recommendedName>
    <alternativeName>
        <fullName evidence="12">D-Ala-D-Ala ligase</fullName>
    </alternativeName>
    <alternativeName>
        <fullName evidence="12">D-alanylalanine synthetase</fullName>
    </alternativeName>
</protein>
<dbReference type="GO" id="GO:0005829">
    <property type="term" value="C:cytosol"/>
    <property type="evidence" value="ECO:0007669"/>
    <property type="project" value="TreeGrafter"/>
</dbReference>
<feature type="binding site" evidence="14">
    <location>
        <begin position="199"/>
        <end position="201"/>
    </location>
    <ligand>
        <name>ATP</name>
        <dbReference type="ChEBI" id="CHEBI:30616"/>
    </ligand>
</feature>
<dbReference type="NCBIfam" id="NF002528">
    <property type="entry name" value="PRK01966.1-4"/>
    <property type="match status" value="1"/>
</dbReference>
<feature type="binding site" evidence="15">
    <location>
        <position position="336"/>
    </location>
    <ligand>
        <name>Mg(2+)</name>
        <dbReference type="ChEBI" id="CHEBI:18420"/>
        <label>2</label>
    </ligand>
</feature>
<dbReference type="UniPathway" id="UPA00219"/>
<feature type="binding site" evidence="15">
    <location>
        <position position="321"/>
    </location>
    <ligand>
        <name>Mg(2+)</name>
        <dbReference type="ChEBI" id="CHEBI:18420"/>
        <label>1</label>
    </ligand>
</feature>
<evidence type="ECO:0000256" key="5">
    <source>
        <dbReference type="ARBA" id="ARBA00022741"/>
    </source>
</evidence>
<dbReference type="Gene3D" id="3.40.50.20">
    <property type="match status" value="1"/>
</dbReference>
<keyword evidence="8 12" id="KW-0133">Cell shape</keyword>
<evidence type="ECO:0000256" key="7">
    <source>
        <dbReference type="ARBA" id="ARBA00022842"/>
    </source>
</evidence>